<organism evidence="1">
    <name type="scientific">hydrothermal vent metagenome</name>
    <dbReference type="NCBI Taxonomy" id="652676"/>
    <lineage>
        <taxon>unclassified sequences</taxon>
        <taxon>metagenomes</taxon>
        <taxon>ecological metagenomes</taxon>
    </lineage>
</organism>
<dbReference type="SUPFAM" id="SSF56935">
    <property type="entry name" value="Porins"/>
    <property type="match status" value="1"/>
</dbReference>
<evidence type="ECO:0000313" key="1">
    <source>
        <dbReference type="EMBL" id="VAW54838.1"/>
    </source>
</evidence>
<accession>A0A3B0WFP9</accession>
<protein>
    <submittedName>
        <fullName evidence="1">Uncharacterized protein</fullName>
    </submittedName>
</protein>
<sequence length="288" mass="31867">MHKIIAFRKILIIALPLLLSPSVYAGSDVFIDFEATVGFDDNVTRAAQNVDIEHDSFLTVAGTNGMELMSGNFGTLTAKAMLDVNTFSRFSGLSNVSAFGKLNYSFALSSRFGAPWFSLDASYGAVEFSSAQRDSNILSAVATMGMQIDDATSLRLGLAYRDRDAESSVFDTQNESFFINLDWAITSKDIVYVTYKIQTGDTFSSAESVDLTVIDASTSIVDDDVFVGKRTYRLDATTQFITLGYNLIRDLHSSFDFSGRYLESDAEDTDLVYEGLTLRLSYFHRFNL</sequence>
<gene>
    <name evidence="1" type="ORF">MNBD_GAMMA05-1809</name>
</gene>
<dbReference type="EMBL" id="UOFE01000044">
    <property type="protein sequence ID" value="VAW54838.1"/>
    <property type="molecule type" value="Genomic_DNA"/>
</dbReference>
<proteinExistence type="predicted"/>
<name>A0A3B0WFP9_9ZZZZ</name>
<dbReference type="AlphaFoldDB" id="A0A3B0WFP9"/>
<reference evidence="1" key="1">
    <citation type="submission" date="2018-06" db="EMBL/GenBank/DDBJ databases">
        <authorList>
            <person name="Zhirakovskaya E."/>
        </authorList>
    </citation>
    <scope>NUCLEOTIDE SEQUENCE</scope>
</reference>